<name>A0ABN5YRR0_9MYCO</name>
<reference evidence="2 3" key="1">
    <citation type="journal article" date="2019" name="Emerg. Microbes Infect.">
        <title>Comprehensive subspecies identification of 175 nontuberculous mycobacteria species based on 7547 genomic profiles.</title>
        <authorList>
            <person name="Matsumoto Y."/>
            <person name="Kinjo T."/>
            <person name="Motooka D."/>
            <person name="Nabeya D."/>
            <person name="Jung N."/>
            <person name="Uechi K."/>
            <person name="Horii T."/>
            <person name="Iida T."/>
            <person name="Fujita J."/>
            <person name="Nakamura S."/>
        </authorList>
    </citation>
    <scope>NUCLEOTIDE SEQUENCE [LARGE SCALE GENOMIC DNA]</scope>
    <source>
        <strain evidence="2 3">JCM 15296</strain>
    </source>
</reference>
<evidence type="ECO:0000313" key="2">
    <source>
        <dbReference type="EMBL" id="BBX84445.1"/>
    </source>
</evidence>
<gene>
    <name evidence="2" type="ORF">MAUB_23180</name>
</gene>
<evidence type="ECO:0008006" key="4">
    <source>
        <dbReference type="Google" id="ProtNLM"/>
    </source>
</evidence>
<evidence type="ECO:0000256" key="1">
    <source>
        <dbReference type="SAM" id="MobiDB-lite"/>
    </source>
</evidence>
<keyword evidence="3" id="KW-1185">Reference proteome</keyword>
<sequence>MYAFSGVPCADTHTRGGLPAATSRPRWRSTRRWVTRPRSAERGPLLLTSGTEDHTVPLKVTKQVYMMYAKGRSDTEFHEFEGRGHSLTIDAGWRDVADVVLKWFERKGFLR</sequence>
<proteinExistence type="predicted"/>
<dbReference type="SUPFAM" id="SSF53474">
    <property type="entry name" value="alpha/beta-Hydrolases"/>
    <property type="match status" value="1"/>
</dbReference>
<evidence type="ECO:0000313" key="3">
    <source>
        <dbReference type="Proteomes" id="UP000465609"/>
    </source>
</evidence>
<accession>A0ABN5YRR0</accession>
<protein>
    <recommendedName>
        <fullName evidence="4">Peptidase S9 prolyl oligopeptidase catalytic domain-containing protein</fullName>
    </recommendedName>
</protein>
<dbReference type="EMBL" id="AP022577">
    <property type="protein sequence ID" value="BBX84445.1"/>
    <property type="molecule type" value="Genomic_DNA"/>
</dbReference>
<dbReference type="Gene3D" id="3.40.50.1820">
    <property type="entry name" value="alpha/beta hydrolase"/>
    <property type="match status" value="1"/>
</dbReference>
<dbReference type="Proteomes" id="UP000465609">
    <property type="component" value="Chromosome"/>
</dbReference>
<dbReference type="RefSeq" id="WP_138232395.1">
    <property type="nucleotide sequence ID" value="NZ_AP022577.1"/>
</dbReference>
<organism evidence="2 3">
    <name type="scientific">Mycolicibacterium aubagnense</name>
    <dbReference type="NCBI Taxonomy" id="319707"/>
    <lineage>
        <taxon>Bacteria</taxon>
        <taxon>Bacillati</taxon>
        <taxon>Actinomycetota</taxon>
        <taxon>Actinomycetes</taxon>
        <taxon>Mycobacteriales</taxon>
        <taxon>Mycobacteriaceae</taxon>
        <taxon>Mycolicibacterium</taxon>
    </lineage>
</organism>
<feature type="region of interest" description="Disordered" evidence="1">
    <location>
        <begin position="12"/>
        <end position="32"/>
    </location>
</feature>
<dbReference type="InterPro" id="IPR029058">
    <property type="entry name" value="AB_hydrolase_fold"/>
</dbReference>